<evidence type="ECO:0000313" key="2">
    <source>
        <dbReference type="EMBL" id="KAL1607617.1"/>
    </source>
</evidence>
<evidence type="ECO:0000313" key="3">
    <source>
        <dbReference type="Proteomes" id="UP001521785"/>
    </source>
</evidence>
<evidence type="ECO:0000259" key="1">
    <source>
        <dbReference type="PROSITE" id="PS50181"/>
    </source>
</evidence>
<gene>
    <name evidence="2" type="ORF">SLS60_002551</name>
</gene>
<feature type="domain" description="F-box" evidence="1">
    <location>
        <begin position="1"/>
        <end position="54"/>
    </location>
</feature>
<reference evidence="2 3" key="1">
    <citation type="submission" date="2024-02" db="EMBL/GenBank/DDBJ databases">
        <title>De novo assembly and annotation of 12 fungi associated with fruit tree decline syndrome in Ontario, Canada.</title>
        <authorList>
            <person name="Sulman M."/>
            <person name="Ellouze W."/>
            <person name="Ilyukhin E."/>
        </authorList>
    </citation>
    <scope>NUCLEOTIDE SEQUENCE [LARGE SCALE GENOMIC DNA]</scope>
    <source>
        <strain evidence="2 3">M42-189</strain>
    </source>
</reference>
<proteinExistence type="predicted"/>
<dbReference type="PROSITE" id="PS50181">
    <property type="entry name" value="FBOX"/>
    <property type="match status" value="1"/>
</dbReference>
<name>A0ABR3RUI9_9PLEO</name>
<dbReference type="EMBL" id="JAKJXO020000003">
    <property type="protein sequence ID" value="KAL1607617.1"/>
    <property type="molecule type" value="Genomic_DNA"/>
</dbReference>
<accession>A0ABR3RUI9</accession>
<keyword evidence="3" id="KW-1185">Reference proteome</keyword>
<sequence>MALTNLPSELLDMIVEYSLPEGFENLATTCKRIYGRCRLYIERHNELSSRFQDFGYYSHTRDTLVAASDLISLIATDASIARYLRIADLRVDSKYLPHLRVRNIPPKSVPSIEEGGAIVQLFANSVYLHRAGLDWREYYSTFAEDVKEMRYSQHGSAFLLTLLGHVEWLELPNAWKPNTATNELLNVIAKEARQTCLPSSGLRPLKKFLGSSTQSGTETWGLSWVSPFLVLPHITIFGTSKSFALGQHPRSIPFRDSPYTADTLEVAYLGACCIDDVGISAFLKHTPRLKALMYSHGTEGDYLPSDWDICKFITAVAREAGSHLIEFSVRMCDQHGSILPGRVSTRPFQKLKKFEIPQRLITCNIHTTDITANIAQSMSNSETLDPVVQDLIPPSVTHLRLDSDGMGPFDTGLDAFFRHFRAVRKFQLPNLQEVHIYCKHEAISAYKQQCNEIAAAAEREGVVVHVNAYYSYGDMDWETPPYNLRERR</sequence>
<organism evidence="2 3">
    <name type="scientific">Paraconiothyrium brasiliense</name>
    <dbReference type="NCBI Taxonomy" id="300254"/>
    <lineage>
        <taxon>Eukaryota</taxon>
        <taxon>Fungi</taxon>
        <taxon>Dikarya</taxon>
        <taxon>Ascomycota</taxon>
        <taxon>Pezizomycotina</taxon>
        <taxon>Dothideomycetes</taxon>
        <taxon>Pleosporomycetidae</taxon>
        <taxon>Pleosporales</taxon>
        <taxon>Massarineae</taxon>
        <taxon>Didymosphaeriaceae</taxon>
        <taxon>Paraconiothyrium</taxon>
    </lineage>
</organism>
<protein>
    <recommendedName>
        <fullName evidence="1">F-box domain-containing protein</fullName>
    </recommendedName>
</protein>
<comment type="caution">
    <text evidence="2">The sequence shown here is derived from an EMBL/GenBank/DDBJ whole genome shotgun (WGS) entry which is preliminary data.</text>
</comment>
<dbReference type="InterPro" id="IPR001810">
    <property type="entry name" value="F-box_dom"/>
</dbReference>
<dbReference type="Proteomes" id="UP001521785">
    <property type="component" value="Unassembled WGS sequence"/>
</dbReference>